<feature type="coiled-coil region" evidence="2">
    <location>
        <begin position="188"/>
        <end position="224"/>
    </location>
</feature>
<keyword evidence="2" id="KW-0175">Coiled coil</keyword>
<comment type="similarity">
    <text evidence="1">Belongs to the UPF0229 family.</text>
</comment>
<evidence type="ECO:0000256" key="3">
    <source>
        <dbReference type="SAM" id="MobiDB-lite"/>
    </source>
</evidence>
<dbReference type="STRING" id="553385.GCA_000591415_03302"/>
<comment type="caution">
    <text evidence="4">The sequence shown here is derived from an EMBL/GenBank/DDBJ whole genome shotgun (WGS) entry which is preliminary data.</text>
</comment>
<name>A0A558HUT2_9GAMM</name>
<evidence type="ECO:0000313" key="5">
    <source>
        <dbReference type="Proteomes" id="UP000319941"/>
    </source>
</evidence>
<dbReference type="EMBL" id="VNFH01000002">
    <property type="protein sequence ID" value="TVU72848.1"/>
    <property type="molecule type" value="Genomic_DNA"/>
</dbReference>
<accession>A0A558HUT2</accession>
<dbReference type="HAMAP" id="MF_01232">
    <property type="entry name" value="UPF0229"/>
    <property type="match status" value="1"/>
</dbReference>
<dbReference type="AlphaFoldDB" id="A0A558HUT2"/>
<dbReference type="Proteomes" id="UP000319941">
    <property type="component" value="Unassembled WGS sequence"/>
</dbReference>
<dbReference type="RefSeq" id="WP_088743175.1">
    <property type="nucleotide sequence ID" value="NZ_CAWOWR010000076.1"/>
</dbReference>
<dbReference type="NCBIfam" id="NF003707">
    <property type="entry name" value="PRK05325.1-2"/>
    <property type="match status" value="1"/>
</dbReference>
<evidence type="ECO:0000313" key="4">
    <source>
        <dbReference type="EMBL" id="TVU72848.1"/>
    </source>
</evidence>
<dbReference type="Pfam" id="PF04285">
    <property type="entry name" value="DUF444"/>
    <property type="match status" value="1"/>
</dbReference>
<organism evidence="4 5">
    <name type="scientific">Cobetia crustatorum</name>
    <dbReference type="NCBI Taxonomy" id="553385"/>
    <lineage>
        <taxon>Bacteria</taxon>
        <taxon>Pseudomonadati</taxon>
        <taxon>Pseudomonadota</taxon>
        <taxon>Gammaproteobacteria</taxon>
        <taxon>Oceanospirillales</taxon>
        <taxon>Halomonadaceae</taxon>
        <taxon>Cobetia</taxon>
    </lineage>
</organism>
<evidence type="ECO:0000256" key="1">
    <source>
        <dbReference type="HAMAP-Rule" id="MF_01232"/>
    </source>
</evidence>
<dbReference type="InterPro" id="IPR006698">
    <property type="entry name" value="UPF0229"/>
</dbReference>
<feature type="compositionally biased region" description="Gly residues" evidence="3">
    <location>
        <begin position="91"/>
        <end position="102"/>
    </location>
</feature>
<proteinExistence type="inferred from homology"/>
<protein>
    <recommendedName>
        <fullName evidence="1">UPF0229 protein FQP86_04095</fullName>
    </recommendedName>
</protein>
<sequence length="427" mass="49246">MSYFIDRRGNARNKSAVNRQRFIRRYRSHIKRAVEDAVNRRSITDMERGEEVSIPTRDISEPVFQHGQGGKRRVINPGNKEFVEGDRMRRPGGGSGGGGSGEGQASNQGEGEDDFAFSLSREEFLEFVFDGLELPHLERKQVADMDEVRPVRAGIARDGPPARINIVRSMRSAQARRIAMRSPIKRALKEATEALEQEERKDPVLRNKVRIAELKAEIERLEARLKAVPFLDTYDLRYNHLINQPMPSNKAVMFCVMDVSGSMTQAHKDIGKRFFLLLYLFLERNYEKVELVFIRHHTAAKEVDEEEFFYSRETGGTIVSSALTLLDEVIESRYPAGEWNLYVAQASDGDNWDDDSTNCRELMIKKLMPRLQYYAYVEITPHAHQALWGEYERVEEEFPDRFAMQQIVEAGDIYPVFRELFKRRVSA</sequence>
<dbReference type="OrthoDB" id="9788289at2"/>
<dbReference type="NCBIfam" id="NF003708">
    <property type="entry name" value="PRK05325.1-3"/>
    <property type="match status" value="1"/>
</dbReference>
<dbReference type="PANTHER" id="PTHR30510">
    <property type="entry name" value="UPF0229 PROTEIN YEAH"/>
    <property type="match status" value="1"/>
</dbReference>
<feature type="region of interest" description="Disordered" evidence="3">
    <location>
        <begin position="61"/>
        <end position="112"/>
    </location>
</feature>
<dbReference type="PANTHER" id="PTHR30510:SF2">
    <property type="entry name" value="UPF0229 PROTEIN YEAH"/>
    <property type="match status" value="1"/>
</dbReference>
<keyword evidence="5" id="KW-1185">Reference proteome</keyword>
<reference evidence="4 5" key="1">
    <citation type="submission" date="2019-07" db="EMBL/GenBank/DDBJ databases">
        <title>Diversity of Bacteria from Kongsfjorden, Arctic.</title>
        <authorList>
            <person name="Yu Y."/>
        </authorList>
    </citation>
    <scope>NUCLEOTIDE SEQUENCE [LARGE SCALE GENOMIC DNA]</scope>
    <source>
        <strain evidence="4 5">SM1923</strain>
    </source>
</reference>
<gene>
    <name evidence="4" type="ORF">FQP86_04095</name>
</gene>
<evidence type="ECO:0000256" key="2">
    <source>
        <dbReference type="SAM" id="Coils"/>
    </source>
</evidence>